<dbReference type="NCBIfam" id="TIGR04183">
    <property type="entry name" value="Por_Secre_tail"/>
    <property type="match status" value="1"/>
</dbReference>
<sequence>MDITTLQNIIRFILSLLLALLPLHIIVAQEAPKTEKKLRIKYIENINGVETVKDTTIIVTGAAMSIPSFSGLKVDTAAFRKLHTGKFDTHVFETKPRQAKNKEFRVMRLSENLTEAEREVLIKQLAAHPDDSILNVLLQSGKLKVLARDSLSSMAIGRVAKAPKFKAYTIEGAAPKAMFRIQGDSIKALRFSRVDSLAVLSPAKAERIYIHKNAKHVTVDSLVFKSDGKTTYRIIANDSARVHRIFRIGEAGEERMLRGIALQPGKTVAIFIREVTVQDMTAEDISALKKTGTPVETKPKEELELEQIKYYPNPNDGRFNLRFKPENKGTTVVRVLDSKGQEVFVDTVEKLNGEYSRQIDLTPFGKGLYFLQVAQGKRYHTKKILVR</sequence>
<organism evidence="2 3">
    <name type="scientific">Pontibacter aydingkolensis</name>
    <dbReference type="NCBI Taxonomy" id="1911536"/>
    <lineage>
        <taxon>Bacteria</taxon>
        <taxon>Pseudomonadati</taxon>
        <taxon>Bacteroidota</taxon>
        <taxon>Cytophagia</taxon>
        <taxon>Cytophagales</taxon>
        <taxon>Hymenobacteraceae</taxon>
        <taxon>Pontibacter</taxon>
    </lineage>
</organism>
<comment type="caution">
    <text evidence="2">The sequence shown here is derived from an EMBL/GenBank/DDBJ whole genome shotgun (WGS) entry which is preliminary data.</text>
</comment>
<proteinExistence type="predicted"/>
<dbReference type="Pfam" id="PF18962">
    <property type="entry name" value="Por_Secre_tail"/>
    <property type="match status" value="1"/>
</dbReference>
<gene>
    <name evidence="2" type="ORF">K0O23_06725</name>
</gene>
<evidence type="ECO:0000259" key="1">
    <source>
        <dbReference type="Pfam" id="PF18962"/>
    </source>
</evidence>
<keyword evidence="3" id="KW-1185">Reference proteome</keyword>
<dbReference type="RefSeq" id="WP_219876634.1">
    <property type="nucleotide sequence ID" value="NZ_JAHYXK010000004.1"/>
</dbReference>
<protein>
    <submittedName>
        <fullName evidence="2">T9SS type A sorting domain-containing protein</fullName>
    </submittedName>
</protein>
<evidence type="ECO:0000313" key="3">
    <source>
        <dbReference type="Proteomes" id="UP000813018"/>
    </source>
</evidence>
<dbReference type="InterPro" id="IPR026444">
    <property type="entry name" value="Secre_tail"/>
</dbReference>
<name>A0ABS7CSI7_9BACT</name>
<dbReference type="Proteomes" id="UP000813018">
    <property type="component" value="Unassembled WGS sequence"/>
</dbReference>
<evidence type="ECO:0000313" key="2">
    <source>
        <dbReference type="EMBL" id="MBW7466755.1"/>
    </source>
</evidence>
<feature type="domain" description="Secretion system C-terminal sorting" evidence="1">
    <location>
        <begin position="311"/>
        <end position="386"/>
    </location>
</feature>
<dbReference type="EMBL" id="JAHYXK010000004">
    <property type="protein sequence ID" value="MBW7466755.1"/>
    <property type="molecule type" value="Genomic_DNA"/>
</dbReference>
<reference evidence="2 3" key="1">
    <citation type="journal article" date="2016" name="Int. J. Syst. Evol. Microbiol.">
        <title>Pontibacter aydingkolensis sp. nov., isolated from soil of a salt lake.</title>
        <authorList>
            <person name="Osman G."/>
            <person name="Zhang T."/>
            <person name="Lou K."/>
            <person name="Gao Y."/>
            <person name="Chang W."/>
            <person name="Lin Q."/>
            <person name="Yang H.M."/>
            <person name="Huo X.D."/>
            <person name="Wang N."/>
        </authorList>
    </citation>
    <scope>NUCLEOTIDE SEQUENCE [LARGE SCALE GENOMIC DNA]</scope>
    <source>
        <strain evidence="2 3">KACC 19255</strain>
    </source>
</reference>
<accession>A0ABS7CSI7</accession>